<sequence length="65" mass="7789">MVYPKQVMRATELEKMGFPREYLLYAYRRKGQNYAWKATPARNSPILFDTEVFEKWRLRTTGAGR</sequence>
<organism evidence="1 2">
    <name type="scientific">Roseburia intestinalis</name>
    <dbReference type="NCBI Taxonomy" id="166486"/>
    <lineage>
        <taxon>Bacteria</taxon>
        <taxon>Bacillati</taxon>
        <taxon>Bacillota</taxon>
        <taxon>Clostridia</taxon>
        <taxon>Lachnospirales</taxon>
        <taxon>Lachnospiraceae</taxon>
        <taxon>Roseburia</taxon>
    </lineage>
</organism>
<gene>
    <name evidence="1" type="ORF">DWZ31_07085</name>
</gene>
<proteinExistence type="predicted"/>
<dbReference type="RefSeq" id="WP_015522348.1">
    <property type="nucleotide sequence ID" value="NZ_QRQN01000006.1"/>
</dbReference>
<evidence type="ECO:0000313" key="1">
    <source>
        <dbReference type="EMBL" id="RHN09815.1"/>
    </source>
</evidence>
<evidence type="ECO:0000313" key="2">
    <source>
        <dbReference type="Proteomes" id="UP000283586"/>
    </source>
</evidence>
<dbReference type="AlphaFoldDB" id="A0A415TX37"/>
<accession>A0A415TX37</accession>
<dbReference type="Proteomes" id="UP000283586">
    <property type="component" value="Unassembled WGS sequence"/>
</dbReference>
<evidence type="ECO:0008006" key="3">
    <source>
        <dbReference type="Google" id="ProtNLM"/>
    </source>
</evidence>
<dbReference type="EMBL" id="QRQN01000006">
    <property type="protein sequence ID" value="RHN09815.1"/>
    <property type="molecule type" value="Genomic_DNA"/>
</dbReference>
<name>A0A415TX37_9FIRM</name>
<reference evidence="1 2" key="1">
    <citation type="submission" date="2018-08" db="EMBL/GenBank/DDBJ databases">
        <title>A genome reference for cultivated species of the human gut microbiota.</title>
        <authorList>
            <person name="Zou Y."/>
            <person name="Xue W."/>
            <person name="Luo G."/>
        </authorList>
    </citation>
    <scope>NUCLEOTIDE SEQUENCE [LARGE SCALE GENOMIC DNA]</scope>
    <source>
        <strain evidence="1 2">AF31-21AC</strain>
    </source>
</reference>
<comment type="caution">
    <text evidence="1">The sequence shown here is derived from an EMBL/GenBank/DDBJ whole genome shotgun (WGS) entry which is preliminary data.</text>
</comment>
<protein>
    <recommendedName>
        <fullName evidence="3">DNA-binding protein</fullName>
    </recommendedName>
</protein>